<keyword evidence="3" id="KW-1185">Reference proteome</keyword>
<dbReference type="SUPFAM" id="SSF54001">
    <property type="entry name" value="Cysteine proteinases"/>
    <property type="match status" value="1"/>
</dbReference>
<accession>A0A0B1SKP0</accession>
<evidence type="ECO:0000259" key="1">
    <source>
        <dbReference type="Pfam" id="PF00112"/>
    </source>
</evidence>
<feature type="domain" description="Peptidase C1A papain C-terminal" evidence="1">
    <location>
        <begin position="1"/>
        <end position="62"/>
    </location>
</feature>
<dbReference type="GO" id="GO:0006508">
    <property type="term" value="P:proteolysis"/>
    <property type="evidence" value="ECO:0007669"/>
    <property type="project" value="InterPro"/>
</dbReference>
<gene>
    <name evidence="2" type="ORF">OESDEN_16527</name>
</gene>
<dbReference type="InterPro" id="IPR000668">
    <property type="entry name" value="Peptidase_C1A_C"/>
</dbReference>
<dbReference type="OrthoDB" id="5850821at2759"/>
<evidence type="ECO:0000313" key="3">
    <source>
        <dbReference type="Proteomes" id="UP000053660"/>
    </source>
</evidence>
<dbReference type="Proteomes" id="UP000053660">
    <property type="component" value="Unassembled WGS sequence"/>
</dbReference>
<reference evidence="2 3" key="1">
    <citation type="submission" date="2014-03" db="EMBL/GenBank/DDBJ databases">
        <title>Draft genome of the hookworm Oesophagostomum dentatum.</title>
        <authorList>
            <person name="Mitreva M."/>
        </authorList>
    </citation>
    <scope>NUCLEOTIDE SEQUENCE [LARGE SCALE GENOMIC DNA]</scope>
    <source>
        <strain evidence="2 3">OD-Hann</strain>
    </source>
</reference>
<sequence>FDARKQWPECESIGIIRDQANCVSGWAVSAASVMSDRACIQSKGKTKYLVSDGDILTCCGAFCGNG</sequence>
<proteinExistence type="predicted"/>
<protein>
    <recommendedName>
        <fullName evidence="1">Peptidase C1A papain C-terminal domain-containing protein</fullName>
    </recommendedName>
</protein>
<name>A0A0B1SKP0_OESDE</name>
<dbReference type="Pfam" id="PF00112">
    <property type="entry name" value="Peptidase_C1"/>
    <property type="match status" value="1"/>
</dbReference>
<dbReference type="AlphaFoldDB" id="A0A0B1SKP0"/>
<dbReference type="EMBL" id="KN571849">
    <property type="protein sequence ID" value="KHJ83770.1"/>
    <property type="molecule type" value="Genomic_DNA"/>
</dbReference>
<dbReference type="Gene3D" id="1.20.5.170">
    <property type="match status" value="1"/>
</dbReference>
<dbReference type="GO" id="GO:0008234">
    <property type="term" value="F:cysteine-type peptidase activity"/>
    <property type="evidence" value="ECO:0007669"/>
    <property type="project" value="InterPro"/>
</dbReference>
<organism evidence="2 3">
    <name type="scientific">Oesophagostomum dentatum</name>
    <name type="common">Nodular worm</name>
    <dbReference type="NCBI Taxonomy" id="61180"/>
    <lineage>
        <taxon>Eukaryota</taxon>
        <taxon>Metazoa</taxon>
        <taxon>Ecdysozoa</taxon>
        <taxon>Nematoda</taxon>
        <taxon>Chromadorea</taxon>
        <taxon>Rhabditida</taxon>
        <taxon>Rhabditina</taxon>
        <taxon>Rhabditomorpha</taxon>
        <taxon>Strongyloidea</taxon>
        <taxon>Strongylidae</taxon>
        <taxon>Oesophagostomum</taxon>
    </lineage>
</organism>
<feature type="non-terminal residue" evidence="2">
    <location>
        <position position="1"/>
    </location>
</feature>
<dbReference type="InterPro" id="IPR038765">
    <property type="entry name" value="Papain-like_cys_pep_sf"/>
</dbReference>
<evidence type="ECO:0000313" key="2">
    <source>
        <dbReference type="EMBL" id="KHJ83770.1"/>
    </source>
</evidence>